<organism evidence="1 2">
    <name type="scientific">Marchantia polymorpha subsp. ruderalis</name>
    <dbReference type="NCBI Taxonomy" id="1480154"/>
    <lineage>
        <taxon>Eukaryota</taxon>
        <taxon>Viridiplantae</taxon>
        <taxon>Streptophyta</taxon>
        <taxon>Embryophyta</taxon>
        <taxon>Marchantiophyta</taxon>
        <taxon>Marchantiopsida</taxon>
        <taxon>Marchantiidae</taxon>
        <taxon>Marchantiales</taxon>
        <taxon>Marchantiaceae</taxon>
        <taxon>Marchantia</taxon>
    </lineage>
</organism>
<gene>
    <name evidence="1" type="ORF">AXG93_4492s1270</name>
</gene>
<comment type="caution">
    <text evidence="1">The sequence shown here is derived from an EMBL/GenBank/DDBJ whole genome shotgun (WGS) entry which is preliminary data.</text>
</comment>
<dbReference type="EMBL" id="LVLJ01001744">
    <property type="protein sequence ID" value="OAE28236.1"/>
    <property type="molecule type" value="Genomic_DNA"/>
</dbReference>
<reference evidence="1" key="1">
    <citation type="submission" date="2016-03" db="EMBL/GenBank/DDBJ databases">
        <title>Mechanisms controlling the formation of the plant cell surface in tip-growing cells are functionally conserved among land plants.</title>
        <authorList>
            <person name="Honkanen S."/>
            <person name="Jones V.A."/>
            <person name="Morieri G."/>
            <person name="Champion C."/>
            <person name="Hetherington A.J."/>
            <person name="Kelly S."/>
            <person name="Saint-Marcoux D."/>
            <person name="Proust H."/>
            <person name="Prescott H."/>
            <person name="Dolan L."/>
        </authorList>
    </citation>
    <scope>NUCLEOTIDE SEQUENCE [LARGE SCALE GENOMIC DNA]</scope>
    <source>
        <tissue evidence="1">Whole gametophyte</tissue>
    </source>
</reference>
<name>A0A176W7V9_MARPO</name>
<protein>
    <submittedName>
        <fullName evidence="1">Uncharacterized protein</fullName>
    </submittedName>
</protein>
<sequence length="176" mass="18703">MGNCCEKIPILNKVGAFFSAVGGGVSKLFRKNKGPKKKRPPSKSILAMIKFPFGNYDSSDPQAAIAGAVAAANARPTSEASGHFQGQDEPCAGVSEAIAQSSVDVEQITFMPAVGEVHVGPQRQEAYPVLELGSYAAGCSRGPFKENKFRDEVHAMTENEDPGAHETHKISCEKPL</sequence>
<keyword evidence="2" id="KW-1185">Reference proteome</keyword>
<dbReference type="AlphaFoldDB" id="A0A176W7V9"/>
<evidence type="ECO:0000313" key="1">
    <source>
        <dbReference type="EMBL" id="OAE28236.1"/>
    </source>
</evidence>
<proteinExistence type="predicted"/>
<accession>A0A176W7V9</accession>
<evidence type="ECO:0000313" key="2">
    <source>
        <dbReference type="Proteomes" id="UP000077202"/>
    </source>
</evidence>
<dbReference type="Proteomes" id="UP000077202">
    <property type="component" value="Unassembled WGS sequence"/>
</dbReference>